<dbReference type="Proteomes" id="UP000254069">
    <property type="component" value="Unassembled WGS sequence"/>
</dbReference>
<dbReference type="InterPro" id="IPR033469">
    <property type="entry name" value="CYTH-like_dom_sf"/>
</dbReference>
<dbReference type="PANTHER" id="PTHR39569">
    <property type="entry name" value="INORGANIC TRIPHOSPHATASE"/>
    <property type="match status" value="1"/>
</dbReference>
<dbReference type="InterPro" id="IPR023577">
    <property type="entry name" value="CYTH_domain"/>
</dbReference>
<dbReference type="SUPFAM" id="SSF55154">
    <property type="entry name" value="CYTH-like phosphatases"/>
    <property type="match status" value="1"/>
</dbReference>
<evidence type="ECO:0000313" key="4">
    <source>
        <dbReference type="Proteomes" id="UP000254069"/>
    </source>
</evidence>
<evidence type="ECO:0000259" key="1">
    <source>
        <dbReference type="PROSITE" id="PS51707"/>
    </source>
</evidence>
<feature type="domain" description="CYTH" evidence="1">
    <location>
        <begin position="7"/>
        <end position="208"/>
    </location>
</feature>
<gene>
    <name evidence="3" type="ORF">NCTC10738_00799</name>
</gene>
<dbReference type="Pfam" id="PF01928">
    <property type="entry name" value="CYTH"/>
    <property type="match status" value="1"/>
</dbReference>
<dbReference type="EMBL" id="UGYO01000001">
    <property type="protein sequence ID" value="SUI53658.1"/>
    <property type="molecule type" value="Genomic_DNA"/>
</dbReference>
<reference evidence="3 4" key="1">
    <citation type="submission" date="2018-06" db="EMBL/GenBank/DDBJ databases">
        <authorList>
            <consortium name="Pathogen Informatics"/>
            <person name="Doyle S."/>
        </authorList>
    </citation>
    <scope>NUCLEOTIDE SEQUENCE [LARGE SCALE GENOMIC DNA]</scope>
    <source>
        <strain evidence="3 4">NCTC10738</strain>
    </source>
</reference>
<dbReference type="KEGG" id="salg:BS332_11325"/>
<dbReference type="SMART" id="SM01118">
    <property type="entry name" value="CYTH"/>
    <property type="match status" value="1"/>
</dbReference>
<dbReference type="InterPro" id="IPR039013">
    <property type="entry name" value="YgiF"/>
</dbReference>
<dbReference type="InterPro" id="IPR007899">
    <property type="entry name" value="CHAD_dom"/>
</dbReference>
<dbReference type="PANTHER" id="PTHR39569:SF1">
    <property type="entry name" value="INORGANIC TRIPHOSPHATASE"/>
    <property type="match status" value="1"/>
</dbReference>
<name>A0A379Z163_9GAMM</name>
<protein>
    <submittedName>
        <fullName evidence="3">Uncharacterized conserved protein</fullName>
    </submittedName>
</protein>
<organism evidence="3 4">
    <name type="scientific">Shewanella algae</name>
    <dbReference type="NCBI Taxonomy" id="38313"/>
    <lineage>
        <taxon>Bacteria</taxon>
        <taxon>Pseudomonadati</taxon>
        <taxon>Pseudomonadota</taxon>
        <taxon>Gammaproteobacteria</taxon>
        <taxon>Alteromonadales</taxon>
        <taxon>Shewanellaceae</taxon>
        <taxon>Shewanella</taxon>
    </lineage>
</organism>
<sequence>MDADNQQNEIELKLFFPATEVSRLTTFLNSLPAATSQGCQQLSNGYYDTPELALRQLDMGLRVRGCDGKREQTIKTAGRVSGGIHSRPEYNVDIDANSPVLSLFPAEIWPENSDIDALQARLACLFHTDFQRCRWLVVQGESLIELALDTGTIAAGGQSESLCELEFELKRGRTADLLPLAQQVAANLPMRLGKASKAQRGYRLAQQASPLALEALQYISLPCDSDIKATLLVVLETALERWQLLEGMIAESLDDPAGQALLWQRLRSCVRLLRLTLGQFTLGNSQTDAGFFWLEQQLAFVTEANSLTRLAQDKLLLGKLANAESVRERAVQQLQKMDFRSRLQALWQDCRYGQLQLQLVNMLLELASGEMQIAVAGGLKGTCDGLQEASWQKLLAAMPGDELSRDDYLKLAAPLDEGILVGLAYGSLYSSKARDSFRAPWQDLSQGIISLGAYAMAEQLAPELAEALADKQQSLIFAMEQSRKMALQQQPYWR</sequence>
<accession>A0A379Z163</accession>
<dbReference type="CDD" id="cd07756">
    <property type="entry name" value="CYTH-like_Pase_CHAD"/>
    <property type="match status" value="1"/>
</dbReference>
<dbReference type="GO" id="GO:0050355">
    <property type="term" value="F:inorganic triphosphate phosphatase activity"/>
    <property type="evidence" value="ECO:0007669"/>
    <property type="project" value="InterPro"/>
</dbReference>
<keyword evidence="4" id="KW-1185">Reference proteome</keyword>
<dbReference type="GO" id="GO:0046872">
    <property type="term" value="F:metal ion binding"/>
    <property type="evidence" value="ECO:0007669"/>
    <property type="project" value="TreeGrafter"/>
</dbReference>
<dbReference type="Gene3D" id="2.40.320.10">
    <property type="entry name" value="Hypothetical Protein Pfu-838710-001"/>
    <property type="match status" value="1"/>
</dbReference>
<proteinExistence type="predicted"/>
<dbReference type="PROSITE" id="PS51707">
    <property type="entry name" value="CYTH"/>
    <property type="match status" value="1"/>
</dbReference>
<dbReference type="AlphaFoldDB" id="A0A379Z163"/>
<dbReference type="RefSeq" id="WP_162887878.1">
    <property type="nucleotide sequence ID" value="NZ_AP024612.1"/>
</dbReference>
<dbReference type="PROSITE" id="PS51708">
    <property type="entry name" value="CHAD"/>
    <property type="match status" value="1"/>
</dbReference>
<evidence type="ECO:0000313" key="3">
    <source>
        <dbReference type="EMBL" id="SUI53658.1"/>
    </source>
</evidence>
<evidence type="ECO:0000259" key="2">
    <source>
        <dbReference type="PROSITE" id="PS51708"/>
    </source>
</evidence>
<feature type="domain" description="CHAD" evidence="2">
    <location>
        <begin position="224"/>
        <end position="484"/>
    </location>
</feature>